<dbReference type="Proteomes" id="UP001386955">
    <property type="component" value="Unassembled WGS sequence"/>
</dbReference>
<keyword evidence="3 8" id="KW-0812">Transmembrane</keyword>
<keyword evidence="8" id="KW-1003">Cell membrane</keyword>
<proteinExistence type="inferred from homology"/>
<evidence type="ECO:0000256" key="3">
    <source>
        <dbReference type="ARBA" id="ARBA00022692"/>
    </source>
</evidence>
<keyword evidence="8" id="KW-0460">Magnesium</keyword>
<feature type="transmembrane region" description="Helical" evidence="8">
    <location>
        <begin position="6"/>
        <end position="25"/>
    </location>
</feature>
<accession>A0AAN9NWX9</accession>
<comment type="caution">
    <text evidence="9">The sequence shown here is derived from an EMBL/GenBank/DDBJ whole genome shotgun (WGS) entry which is preliminary data.</text>
</comment>
<feature type="transmembrane region" description="Helical" evidence="8">
    <location>
        <begin position="292"/>
        <end position="309"/>
    </location>
</feature>
<feature type="transmembrane region" description="Helical" evidence="8">
    <location>
        <begin position="83"/>
        <end position="102"/>
    </location>
</feature>
<feature type="transmembrane region" description="Helical" evidence="8">
    <location>
        <begin position="56"/>
        <end position="77"/>
    </location>
</feature>
<comment type="function">
    <text evidence="7 8">Acts as a Mg(2+) transporter. Can also transport other divalent cations such as Fe(2+), Sr(2+), Ba(2+), Mn(2+) and Co(2+) but to a much less extent than Mg(2+).</text>
</comment>
<keyword evidence="4 8" id="KW-0967">Endosome</keyword>
<feature type="transmembrane region" description="Helical" evidence="8">
    <location>
        <begin position="228"/>
        <end position="245"/>
    </location>
</feature>
<sequence length="443" mass="48872">MGEWIVGAFINLFGSIAINFGTNLLKLGHNERERHLLGSDGVNGKMTLKPIIYFQSWRIGIVFFFLGNCLNFISFGYAAQSLLAALGSVQFVSNIAFAYFVLNKMVTVKVLVATAFIVLGNVFLVAFGNHQSPVYTPEQLTEKYTNIAFLLYLLALISIVALHHSIYKRGELLLAVSAHDLTPYWSMLLPFSYAVVSGAVGSCSVLFAKSLSNLLRLAMSNGYQLHSWFMYSMLLLFLSTAGFWMTRLNEGLSLFDAILIVPMFQIAWTFFSICTGFIYFQEYQVFDALRTTMFILGMLCVFIGISLLAPDETKVPETKDSTLDSMVSSTAISTEANRLAVSPEEAQNKDPRSFVKAILIKITHLLVKAKTTCALSLGLGEDTINASSVLVMPMMSSRMTGFRGNGLERARILSMRNSGWSKIPMDEDAGKLLETSSGVPPSP</sequence>
<evidence type="ECO:0000256" key="6">
    <source>
        <dbReference type="ARBA" id="ARBA00023136"/>
    </source>
</evidence>
<dbReference type="SUPFAM" id="SSF103481">
    <property type="entry name" value="Multidrug resistance efflux transporter EmrE"/>
    <property type="match status" value="1"/>
</dbReference>
<evidence type="ECO:0000256" key="1">
    <source>
        <dbReference type="ARBA" id="ARBA00007001"/>
    </source>
</evidence>
<dbReference type="Pfam" id="PF05653">
    <property type="entry name" value="Mg_trans_NIPA"/>
    <property type="match status" value="1"/>
</dbReference>
<dbReference type="AlphaFoldDB" id="A0AAN9NWX9"/>
<keyword evidence="8" id="KW-0406">Ion transport</keyword>
<dbReference type="PANTHER" id="PTHR12570">
    <property type="match status" value="1"/>
</dbReference>
<evidence type="ECO:0000313" key="9">
    <source>
        <dbReference type="EMBL" id="KAK7380686.1"/>
    </source>
</evidence>
<name>A0AAN9NWX9_PSOTE</name>
<keyword evidence="10" id="KW-1185">Reference proteome</keyword>
<dbReference type="PANTHER" id="PTHR12570:SF9">
    <property type="entry name" value="MAGNESIUM TRANSPORTER NIPA8-RELATED"/>
    <property type="match status" value="1"/>
</dbReference>
<organism evidence="9 10">
    <name type="scientific">Psophocarpus tetragonolobus</name>
    <name type="common">Winged bean</name>
    <name type="synonym">Dolichos tetragonolobus</name>
    <dbReference type="NCBI Taxonomy" id="3891"/>
    <lineage>
        <taxon>Eukaryota</taxon>
        <taxon>Viridiplantae</taxon>
        <taxon>Streptophyta</taxon>
        <taxon>Embryophyta</taxon>
        <taxon>Tracheophyta</taxon>
        <taxon>Spermatophyta</taxon>
        <taxon>Magnoliopsida</taxon>
        <taxon>eudicotyledons</taxon>
        <taxon>Gunneridae</taxon>
        <taxon>Pentapetalae</taxon>
        <taxon>rosids</taxon>
        <taxon>fabids</taxon>
        <taxon>Fabales</taxon>
        <taxon>Fabaceae</taxon>
        <taxon>Papilionoideae</taxon>
        <taxon>50 kb inversion clade</taxon>
        <taxon>NPAAA clade</taxon>
        <taxon>indigoferoid/millettioid clade</taxon>
        <taxon>Phaseoleae</taxon>
        <taxon>Psophocarpus</taxon>
    </lineage>
</organism>
<evidence type="ECO:0000256" key="8">
    <source>
        <dbReference type="RuleBase" id="RU363078"/>
    </source>
</evidence>
<feature type="transmembrane region" description="Helical" evidence="8">
    <location>
        <begin position="257"/>
        <end position="280"/>
    </location>
</feature>
<gene>
    <name evidence="9" type="ORF">VNO78_33201</name>
</gene>
<dbReference type="InterPro" id="IPR037185">
    <property type="entry name" value="EmrE-like"/>
</dbReference>
<evidence type="ECO:0000313" key="10">
    <source>
        <dbReference type="Proteomes" id="UP001386955"/>
    </source>
</evidence>
<keyword evidence="5 8" id="KW-1133">Transmembrane helix</keyword>
<feature type="transmembrane region" description="Helical" evidence="8">
    <location>
        <begin position="109"/>
        <end position="127"/>
    </location>
</feature>
<dbReference type="GO" id="GO:0015095">
    <property type="term" value="F:magnesium ion transmembrane transporter activity"/>
    <property type="evidence" value="ECO:0007669"/>
    <property type="project" value="UniProtKB-UniRule"/>
</dbReference>
<keyword evidence="6 8" id="KW-0472">Membrane</keyword>
<protein>
    <recommendedName>
        <fullName evidence="8">Probable magnesium transporter</fullName>
    </recommendedName>
</protein>
<evidence type="ECO:0000256" key="5">
    <source>
        <dbReference type="ARBA" id="ARBA00022989"/>
    </source>
</evidence>
<dbReference type="EMBL" id="JAYMYS010000009">
    <property type="protein sequence ID" value="KAK7380686.1"/>
    <property type="molecule type" value="Genomic_DNA"/>
</dbReference>
<feature type="transmembrane region" description="Helical" evidence="8">
    <location>
        <begin position="147"/>
        <end position="167"/>
    </location>
</feature>
<comment type="subunit">
    <text evidence="2 8">Homodimer.</text>
</comment>
<keyword evidence="8" id="KW-0813">Transport</keyword>
<dbReference type="GO" id="GO:0005886">
    <property type="term" value="C:plasma membrane"/>
    <property type="evidence" value="ECO:0007669"/>
    <property type="project" value="UniProtKB-SubCell"/>
</dbReference>
<dbReference type="GO" id="GO:0005769">
    <property type="term" value="C:early endosome"/>
    <property type="evidence" value="ECO:0007669"/>
    <property type="project" value="UniProtKB-SubCell"/>
</dbReference>
<comment type="similarity">
    <text evidence="1 8">Belongs to the NIPA (TC 2.A.7) family.</text>
</comment>
<comment type="subcellular location">
    <subcellularLocation>
        <location evidence="8">Cell membrane</location>
        <topology evidence="8">Multi-pass membrane protein</topology>
    </subcellularLocation>
    <subcellularLocation>
        <location evidence="8">Early endosome</location>
    </subcellularLocation>
</comment>
<evidence type="ECO:0000256" key="7">
    <source>
        <dbReference type="ARBA" id="ARBA00025284"/>
    </source>
</evidence>
<evidence type="ECO:0000256" key="2">
    <source>
        <dbReference type="ARBA" id="ARBA00011738"/>
    </source>
</evidence>
<evidence type="ECO:0000256" key="4">
    <source>
        <dbReference type="ARBA" id="ARBA00022753"/>
    </source>
</evidence>
<feature type="transmembrane region" description="Helical" evidence="8">
    <location>
        <begin position="188"/>
        <end position="208"/>
    </location>
</feature>
<reference evidence="9 10" key="1">
    <citation type="submission" date="2024-01" db="EMBL/GenBank/DDBJ databases">
        <title>The genomes of 5 underutilized Papilionoideae crops provide insights into root nodulation and disease resistanc.</title>
        <authorList>
            <person name="Jiang F."/>
        </authorList>
    </citation>
    <scope>NUCLEOTIDE SEQUENCE [LARGE SCALE GENOMIC DNA]</scope>
    <source>
        <strain evidence="9">DUOXIRENSHENG_FW03</strain>
        <tissue evidence="9">Leaves</tissue>
    </source>
</reference>
<dbReference type="InterPro" id="IPR008521">
    <property type="entry name" value="Mg_trans_NIPA"/>
</dbReference>